<reference evidence="5" key="1">
    <citation type="submission" date="2022-11" db="EMBL/GenBank/DDBJ databases">
        <authorList>
            <person name="Kikuchi T."/>
        </authorList>
    </citation>
    <scope>NUCLEOTIDE SEQUENCE</scope>
    <source>
        <strain evidence="5">PS1010</strain>
    </source>
</reference>
<evidence type="ECO:0000259" key="4">
    <source>
        <dbReference type="SMART" id="SM01075"/>
    </source>
</evidence>
<keyword evidence="2" id="KW-0131">Cell cycle</keyword>
<feature type="domain" description="CDT1 Geminin-binding" evidence="4">
    <location>
        <begin position="225"/>
        <end position="432"/>
    </location>
</feature>
<dbReference type="EMBL" id="CANHGI010000001">
    <property type="protein sequence ID" value="CAI5438748.1"/>
    <property type="molecule type" value="Genomic_DNA"/>
</dbReference>
<comment type="similarity">
    <text evidence="1">Belongs to the Cdt1 family.</text>
</comment>
<dbReference type="InterPro" id="IPR038090">
    <property type="entry name" value="Cdt1_C_WH_dom_sf"/>
</dbReference>
<feature type="compositionally biased region" description="Basic and acidic residues" evidence="3">
    <location>
        <begin position="12"/>
        <end position="26"/>
    </location>
</feature>
<evidence type="ECO:0000256" key="3">
    <source>
        <dbReference type="SAM" id="MobiDB-lite"/>
    </source>
</evidence>
<dbReference type="OrthoDB" id="5915520at2759"/>
<dbReference type="GO" id="GO:0070182">
    <property type="term" value="F:DNA polymerase binding"/>
    <property type="evidence" value="ECO:0007669"/>
    <property type="project" value="TreeGrafter"/>
</dbReference>
<feature type="compositionally biased region" description="Basic and acidic residues" evidence="3">
    <location>
        <begin position="61"/>
        <end position="73"/>
    </location>
</feature>
<evidence type="ECO:0000313" key="5">
    <source>
        <dbReference type="EMBL" id="CAI5438748.1"/>
    </source>
</evidence>
<protein>
    <recommendedName>
        <fullName evidence="4">CDT1 Geminin-binding domain-containing protein</fullName>
    </recommendedName>
</protein>
<keyword evidence="6" id="KW-1185">Reference proteome</keyword>
<feature type="compositionally biased region" description="Basic residues" evidence="3">
    <location>
        <begin position="1"/>
        <end position="10"/>
    </location>
</feature>
<proteinExistence type="inferred from homology"/>
<dbReference type="InterPro" id="IPR045173">
    <property type="entry name" value="Cdt1"/>
</dbReference>
<dbReference type="SMART" id="SM01075">
    <property type="entry name" value="CDT1"/>
    <property type="match status" value="1"/>
</dbReference>
<dbReference type="InterPro" id="IPR014939">
    <property type="entry name" value="CDT1_Gemini-bd-like"/>
</dbReference>
<gene>
    <name evidence="5" type="ORF">CAMP_LOCUS1385</name>
</gene>
<dbReference type="GO" id="GO:0000278">
    <property type="term" value="P:mitotic cell cycle"/>
    <property type="evidence" value="ECO:0007669"/>
    <property type="project" value="TreeGrafter"/>
</dbReference>
<dbReference type="GO" id="GO:0003677">
    <property type="term" value="F:DNA binding"/>
    <property type="evidence" value="ECO:0007669"/>
    <property type="project" value="InterPro"/>
</dbReference>
<dbReference type="SUPFAM" id="SSF46785">
    <property type="entry name" value="Winged helix' DNA-binding domain"/>
    <property type="match status" value="1"/>
</dbReference>
<comment type="caution">
    <text evidence="5">The sequence shown here is derived from an EMBL/GenBank/DDBJ whole genome shotgun (WGS) entry which is preliminary data.</text>
</comment>
<dbReference type="PANTHER" id="PTHR28637">
    <property type="entry name" value="DNA REPLICATION FACTOR CDT1"/>
    <property type="match status" value="1"/>
</dbReference>
<feature type="region of interest" description="Disordered" evidence="3">
    <location>
        <begin position="644"/>
        <end position="676"/>
    </location>
</feature>
<dbReference type="GO" id="GO:0030174">
    <property type="term" value="P:regulation of DNA-templated DNA replication initiation"/>
    <property type="evidence" value="ECO:0007669"/>
    <property type="project" value="InterPro"/>
</dbReference>
<dbReference type="GO" id="GO:0071163">
    <property type="term" value="P:DNA replication preinitiation complex assembly"/>
    <property type="evidence" value="ECO:0007669"/>
    <property type="project" value="InterPro"/>
</dbReference>
<organism evidence="5 6">
    <name type="scientific">Caenorhabditis angaria</name>
    <dbReference type="NCBI Taxonomy" id="860376"/>
    <lineage>
        <taxon>Eukaryota</taxon>
        <taxon>Metazoa</taxon>
        <taxon>Ecdysozoa</taxon>
        <taxon>Nematoda</taxon>
        <taxon>Chromadorea</taxon>
        <taxon>Rhabditida</taxon>
        <taxon>Rhabditina</taxon>
        <taxon>Rhabditomorpha</taxon>
        <taxon>Rhabditoidea</taxon>
        <taxon>Rhabditidae</taxon>
        <taxon>Peloderinae</taxon>
        <taxon>Caenorhabditis</taxon>
    </lineage>
</organism>
<feature type="compositionally biased region" description="Polar residues" evidence="3">
    <location>
        <begin position="645"/>
        <end position="656"/>
    </location>
</feature>
<evidence type="ECO:0000313" key="6">
    <source>
        <dbReference type="Proteomes" id="UP001152747"/>
    </source>
</evidence>
<feature type="region of interest" description="Disordered" evidence="3">
    <location>
        <begin position="1"/>
        <end position="73"/>
    </location>
</feature>
<name>A0A9P1I5U7_9PELO</name>
<evidence type="ECO:0000256" key="1">
    <source>
        <dbReference type="ARBA" id="ARBA00008356"/>
    </source>
</evidence>
<sequence length="676" mass="76377">MSTRATRSRAAKSGEEAQKLVKDYFKTTRKPRTRETQSRTRNRTPTRQALPQDLSGTPPKRAREEPAPVLEEKEKSIVLDNGTVSALDSLMNAAAAQKKKKTIRTVADLQARLAEKGASKAIHEQNLKNKGKKVEEHAEVLKSPVKKVISDGPIPKSKAVRSLLKDTAVPDYVLPNANSFKSPEKLLEEADSKFEAEAKKRTEEFLKTSKLIEKVKESVKSNIELPKSYEFLANAFQHVDRIVSIINSQHRSCVAPELFKNIKNTLQRDFCSRHLSQILHVYPQSYQVEMREQWKAFGGVQAGKYELEVRPNLVDDLKGFIKQEIHSTTNDEEIPLVKPGKLMASPIKSPRKNMAQPALRKAEIDGRIRLDAARMRDRSHIFRHKLTEVVRNHHCQFLKSQGIEPSDDIIRFHPLFQADKHCPPLEQKPLPEPPIVKNNKHIGMREYMDANLEPKEVELPSIVQKALDDLKSPVKKVTSGSVPLSPKKFAEMQAEQKSKGAMSLLERIRAREACKKAAENCIDENLKIRKSRLSLLDSRYLRTLCSLYAAKKAQSMELDIVADKLVFSSTIPTSRLDVITHLELLCSIAPAYMSEATVMNKRYLRITDNNYDAIAEIVREQLSSAKSATEQQAKQIEIAQKAAMMNSSSNQHQQKQLAPRPFSPKASKAARSLKFM</sequence>
<dbReference type="InterPro" id="IPR032054">
    <property type="entry name" value="Cdt1_C"/>
</dbReference>
<dbReference type="InterPro" id="IPR036390">
    <property type="entry name" value="WH_DNA-bd_sf"/>
</dbReference>
<dbReference type="PANTHER" id="PTHR28637:SF1">
    <property type="entry name" value="DNA REPLICATION FACTOR CDT1"/>
    <property type="match status" value="1"/>
</dbReference>
<dbReference type="AlphaFoldDB" id="A0A9P1I5U7"/>
<dbReference type="Proteomes" id="UP001152747">
    <property type="component" value="Unassembled WGS sequence"/>
</dbReference>
<accession>A0A9P1I5U7</accession>
<dbReference type="GO" id="GO:0000076">
    <property type="term" value="P:DNA replication checkpoint signaling"/>
    <property type="evidence" value="ECO:0007669"/>
    <property type="project" value="TreeGrafter"/>
</dbReference>
<evidence type="ECO:0000256" key="2">
    <source>
        <dbReference type="ARBA" id="ARBA00023306"/>
    </source>
</evidence>
<dbReference type="GO" id="GO:0005634">
    <property type="term" value="C:nucleus"/>
    <property type="evidence" value="ECO:0007669"/>
    <property type="project" value="TreeGrafter"/>
</dbReference>
<dbReference type="Pfam" id="PF08839">
    <property type="entry name" value="CDT1"/>
    <property type="match status" value="1"/>
</dbReference>
<dbReference type="Gene3D" id="1.10.10.1420">
    <property type="entry name" value="DNA replication factor Cdt1, C-terminal WH domain"/>
    <property type="match status" value="1"/>
</dbReference>
<dbReference type="Pfam" id="PF16679">
    <property type="entry name" value="CDT1_C"/>
    <property type="match status" value="1"/>
</dbReference>